<evidence type="ECO:0000256" key="1">
    <source>
        <dbReference type="SAM" id="MobiDB-lite"/>
    </source>
</evidence>
<feature type="compositionally biased region" description="Basic residues" evidence="1">
    <location>
        <begin position="84"/>
        <end position="105"/>
    </location>
</feature>
<dbReference type="EMBL" id="JACGWJ010000025">
    <property type="protein sequence ID" value="KAL0315440.1"/>
    <property type="molecule type" value="Genomic_DNA"/>
</dbReference>
<reference evidence="2" key="1">
    <citation type="submission" date="2020-06" db="EMBL/GenBank/DDBJ databases">
        <authorList>
            <person name="Li T."/>
            <person name="Hu X."/>
            <person name="Zhang T."/>
            <person name="Song X."/>
            <person name="Zhang H."/>
            <person name="Dai N."/>
            <person name="Sheng W."/>
            <person name="Hou X."/>
            <person name="Wei L."/>
        </authorList>
    </citation>
    <scope>NUCLEOTIDE SEQUENCE</scope>
    <source>
        <strain evidence="2">G02</strain>
        <tissue evidence="2">Leaf</tissue>
    </source>
</reference>
<name>A0AAW2L8K1_SESRA</name>
<organism evidence="2">
    <name type="scientific">Sesamum radiatum</name>
    <name type="common">Black benniseed</name>
    <dbReference type="NCBI Taxonomy" id="300843"/>
    <lineage>
        <taxon>Eukaryota</taxon>
        <taxon>Viridiplantae</taxon>
        <taxon>Streptophyta</taxon>
        <taxon>Embryophyta</taxon>
        <taxon>Tracheophyta</taxon>
        <taxon>Spermatophyta</taxon>
        <taxon>Magnoliopsida</taxon>
        <taxon>eudicotyledons</taxon>
        <taxon>Gunneridae</taxon>
        <taxon>Pentapetalae</taxon>
        <taxon>asterids</taxon>
        <taxon>lamiids</taxon>
        <taxon>Lamiales</taxon>
        <taxon>Pedaliaceae</taxon>
        <taxon>Sesamum</taxon>
    </lineage>
</organism>
<gene>
    <name evidence="2" type="ORF">Sradi_5422200</name>
</gene>
<evidence type="ECO:0000313" key="2">
    <source>
        <dbReference type="EMBL" id="KAL0315440.1"/>
    </source>
</evidence>
<dbReference type="PANTHER" id="PTHR35121:SF2">
    <property type="entry name" value="SWIM-TYPE DOMAIN-CONTAINING PROTEIN"/>
    <property type="match status" value="1"/>
</dbReference>
<reference evidence="2" key="2">
    <citation type="journal article" date="2024" name="Plant">
        <title>Genomic evolution and insights into agronomic trait innovations of Sesamum species.</title>
        <authorList>
            <person name="Miao H."/>
            <person name="Wang L."/>
            <person name="Qu L."/>
            <person name="Liu H."/>
            <person name="Sun Y."/>
            <person name="Le M."/>
            <person name="Wang Q."/>
            <person name="Wei S."/>
            <person name="Zheng Y."/>
            <person name="Lin W."/>
            <person name="Duan Y."/>
            <person name="Cao H."/>
            <person name="Xiong S."/>
            <person name="Wang X."/>
            <person name="Wei L."/>
            <person name="Li C."/>
            <person name="Ma Q."/>
            <person name="Ju M."/>
            <person name="Zhao R."/>
            <person name="Li G."/>
            <person name="Mu C."/>
            <person name="Tian Q."/>
            <person name="Mei H."/>
            <person name="Zhang T."/>
            <person name="Gao T."/>
            <person name="Zhang H."/>
        </authorList>
    </citation>
    <scope>NUCLEOTIDE SEQUENCE</scope>
    <source>
        <strain evidence="2">G02</strain>
    </source>
</reference>
<dbReference type="PANTHER" id="PTHR35121">
    <property type="entry name" value="HOMEODOMAIN PROTEIN 8, PUTATIVE-RELATED"/>
    <property type="match status" value="1"/>
</dbReference>
<feature type="compositionally biased region" description="Low complexity" evidence="1">
    <location>
        <begin position="72"/>
        <end position="83"/>
    </location>
</feature>
<accession>A0AAW2L8K1</accession>
<comment type="caution">
    <text evidence="2">The sequence shown here is derived from an EMBL/GenBank/DDBJ whole genome shotgun (WGS) entry which is preliminary data.</text>
</comment>
<proteinExistence type="predicted"/>
<feature type="region of interest" description="Disordered" evidence="1">
    <location>
        <begin position="69"/>
        <end position="111"/>
    </location>
</feature>
<dbReference type="AlphaFoldDB" id="A0AAW2L8K1"/>
<protein>
    <submittedName>
        <fullName evidence="2">Uncharacterized protein</fullName>
    </submittedName>
</protein>
<sequence length="124" mass="13691">MAMGAAGDGLLRGVFEGCISAGDMGIQHRPYHKHCGCALHKSRRHCPHPPRHTTVSYPIRRSWSEGNLALIGQSSPPCSSSSPPRRKGSGGRRRSWCSTKKRTRSSRMDGTEEMMWGFVVKICP</sequence>